<dbReference type="SUPFAM" id="SSF51735">
    <property type="entry name" value="NAD(P)-binding Rossmann-fold domains"/>
    <property type="match status" value="1"/>
</dbReference>
<dbReference type="GeneID" id="59334008"/>
<keyword evidence="4" id="KW-1185">Reference proteome</keyword>
<dbReference type="GO" id="GO:0016491">
    <property type="term" value="F:oxidoreductase activity"/>
    <property type="evidence" value="ECO:0007669"/>
    <property type="project" value="TreeGrafter"/>
</dbReference>
<dbReference type="RefSeq" id="XP_037148493.1">
    <property type="nucleotide sequence ID" value="XM_037296511.1"/>
</dbReference>
<feature type="domain" description="Gfo/Idh/MocA-like oxidoreductase N-terminal" evidence="1">
    <location>
        <begin position="4"/>
        <end position="124"/>
    </location>
</feature>
<dbReference type="InterPro" id="IPR000683">
    <property type="entry name" value="Gfo/Idh/MocA-like_OxRdtase_N"/>
</dbReference>
<dbReference type="InterPro" id="IPR036291">
    <property type="entry name" value="NAD(P)-bd_dom_sf"/>
</dbReference>
<dbReference type="SUPFAM" id="SSF55347">
    <property type="entry name" value="Glyceraldehyde-3-phosphate dehydrogenase-like, C-terminal domain"/>
    <property type="match status" value="1"/>
</dbReference>
<dbReference type="Gene3D" id="3.30.360.10">
    <property type="entry name" value="Dihydrodipicolinate Reductase, domain 2"/>
    <property type="match status" value="1"/>
</dbReference>
<dbReference type="PANTHER" id="PTHR42840">
    <property type="entry name" value="NAD(P)-BINDING ROSSMANN-FOLD SUPERFAMILY PROTEIN-RELATED"/>
    <property type="match status" value="1"/>
</dbReference>
<dbReference type="Proteomes" id="UP000593566">
    <property type="component" value="Unassembled WGS sequence"/>
</dbReference>
<organism evidence="3 4">
    <name type="scientific">Letharia lupina</name>
    <dbReference type="NCBI Taxonomy" id="560253"/>
    <lineage>
        <taxon>Eukaryota</taxon>
        <taxon>Fungi</taxon>
        <taxon>Dikarya</taxon>
        <taxon>Ascomycota</taxon>
        <taxon>Pezizomycotina</taxon>
        <taxon>Lecanoromycetes</taxon>
        <taxon>OSLEUM clade</taxon>
        <taxon>Lecanoromycetidae</taxon>
        <taxon>Lecanorales</taxon>
        <taxon>Lecanorineae</taxon>
        <taxon>Parmeliaceae</taxon>
        <taxon>Letharia</taxon>
    </lineage>
</organism>
<comment type="caution">
    <text evidence="3">The sequence shown here is derived from an EMBL/GenBank/DDBJ whole genome shotgun (WGS) entry which is preliminary data.</text>
</comment>
<dbReference type="AlphaFoldDB" id="A0A8H6C8Q0"/>
<dbReference type="Pfam" id="PF02894">
    <property type="entry name" value="GFO_IDH_MocA_C"/>
    <property type="match status" value="1"/>
</dbReference>
<accession>A0A8H6C8Q0</accession>
<dbReference type="InterPro" id="IPR004104">
    <property type="entry name" value="Gfo/Idh/MocA-like_OxRdtase_C"/>
</dbReference>
<name>A0A8H6C8Q0_9LECA</name>
<feature type="domain" description="Gfo/Idh/MocA-like oxidoreductase C-terminal" evidence="2">
    <location>
        <begin position="155"/>
        <end position="340"/>
    </location>
</feature>
<evidence type="ECO:0000313" key="4">
    <source>
        <dbReference type="Proteomes" id="UP000593566"/>
    </source>
</evidence>
<evidence type="ECO:0000259" key="1">
    <source>
        <dbReference type="Pfam" id="PF01408"/>
    </source>
</evidence>
<proteinExistence type="predicted"/>
<dbReference type="GO" id="GO:0006740">
    <property type="term" value="P:NADPH regeneration"/>
    <property type="evidence" value="ECO:0007669"/>
    <property type="project" value="TreeGrafter"/>
</dbReference>
<reference evidence="3 4" key="1">
    <citation type="journal article" date="2020" name="Genomics">
        <title>Complete, high-quality genomes from long-read metagenomic sequencing of two wolf lichen thalli reveals enigmatic genome architecture.</title>
        <authorList>
            <person name="McKenzie S.K."/>
            <person name="Walston R.F."/>
            <person name="Allen J.L."/>
        </authorList>
    </citation>
    <scope>NUCLEOTIDE SEQUENCE [LARGE SCALE GENOMIC DNA]</scope>
    <source>
        <strain evidence="3">WasteWater1</strain>
    </source>
</reference>
<dbReference type="GO" id="GO:0005737">
    <property type="term" value="C:cytoplasm"/>
    <property type="evidence" value="ECO:0007669"/>
    <property type="project" value="TreeGrafter"/>
</dbReference>
<sequence length="346" mass="37750">MSIGIAIIGAGIFARQEHLPAVQATPLLSLKAIYSRSKASADKLAKSAAKPVKTYYDSPATSGHSLDDLLAHQDIDAVIIALPICVQPTVIKAAIEAGKHVLSEKPIAKDIETAAHLIRWYKHQRREETWSVGENFRFFEPIVFAVEQIKKLGGELVTFSVDVHAYIDENDEYFQTAWRQKPDYQGGFLLDGGIHFVAALRCLLEAAGQSISIVRASTSLIKEDLGPLDTLNANMTTTDKRNGTFNLSYGSKFRRDCRVCIVTTRGAVAVSPSEVTVSTGDKTTTQNKTFRFPPGSGVRKEVAAFAESISAKEPNPRGSPEQAYLDLKLLQGMLESGEEEGAAKRI</sequence>
<dbReference type="Pfam" id="PF01408">
    <property type="entry name" value="GFO_IDH_MocA"/>
    <property type="match status" value="1"/>
</dbReference>
<dbReference type="GO" id="GO:0000166">
    <property type="term" value="F:nucleotide binding"/>
    <property type="evidence" value="ECO:0007669"/>
    <property type="project" value="InterPro"/>
</dbReference>
<dbReference type="Gene3D" id="3.40.50.720">
    <property type="entry name" value="NAD(P)-binding Rossmann-like Domain"/>
    <property type="match status" value="1"/>
</dbReference>
<evidence type="ECO:0000259" key="2">
    <source>
        <dbReference type="Pfam" id="PF02894"/>
    </source>
</evidence>
<evidence type="ECO:0000313" key="3">
    <source>
        <dbReference type="EMBL" id="KAF6219058.1"/>
    </source>
</evidence>
<evidence type="ECO:0008006" key="5">
    <source>
        <dbReference type="Google" id="ProtNLM"/>
    </source>
</evidence>
<dbReference type="EMBL" id="JACCJB010000021">
    <property type="protein sequence ID" value="KAF6219058.1"/>
    <property type="molecule type" value="Genomic_DNA"/>
</dbReference>
<dbReference type="PANTHER" id="PTHR42840:SF5">
    <property type="entry name" value="NAD(P)-BINDING ROSSMANN-FOLD SUPERFAMILY PROTEIN"/>
    <property type="match status" value="1"/>
</dbReference>
<protein>
    <recommendedName>
        <fullName evidence="5">NAD(P)-binding protein</fullName>
    </recommendedName>
</protein>
<gene>
    <name evidence="3" type="ORF">HO133_005602</name>
</gene>